<evidence type="ECO:0000313" key="3">
    <source>
        <dbReference type="Proteomes" id="UP001470230"/>
    </source>
</evidence>
<sequence length="339" mass="39859">MTATPSLDYIKSIKNAVTEMMKVQTSVISFVKSKESIDSLSNILQQNRIIDEKYKFYDFLEVLNSMYSKYKFNEPKKLIEQLILSMKTQIFENFTETEIYHMFNREIYHFLYDSNTTDNKSTEKVESIQNNGFKFNVNQESNQEDETLSKIIRSDDIDSFTTLISRTNLPLDSKVFDSTFESSRFVCNSLIEYSAAVGSINIFKYLYNHLDTFPNNTLSSAVIGENYEIIHLLENKGFKPSRLAMSFIISYYKNELFDYFISSYPIELDFRTVEKSITSHNYYVLNELLEKNPEFLTNIEYINEMFSIASCYDIRTLFNILYSIHDLDVNVSLEVFFFF</sequence>
<feature type="domain" description="DUF3447" evidence="1">
    <location>
        <begin position="215"/>
        <end position="271"/>
    </location>
</feature>
<comment type="caution">
    <text evidence="2">The sequence shown here is derived from an EMBL/GenBank/DDBJ whole genome shotgun (WGS) entry which is preliminary data.</text>
</comment>
<accession>A0ABR2L496</accession>
<evidence type="ECO:0000313" key="2">
    <source>
        <dbReference type="EMBL" id="KAK8898177.1"/>
    </source>
</evidence>
<keyword evidence="3" id="KW-1185">Reference proteome</keyword>
<evidence type="ECO:0000259" key="1">
    <source>
        <dbReference type="Pfam" id="PF11929"/>
    </source>
</evidence>
<protein>
    <recommendedName>
        <fullName evidence="1">DUF3447 domain-containing protein</fullName>
    </recommendedName>
</protein>
<dbReference type="Pfam" id="PF11929">
    <property type="entry name" value="DUF3447"/>
    <property type="match status" value="1"/>
</dbReference>
<name>A0ABR2L496_9EUKA</name>
<gene>
    <name evidence="2" type="ORF">M9Y10_000449</name>
</gene>
<dbReference type="PANTHER" id="PTHR24159">
    <property type="match status" value="1"/>
</dbReference>
<proteinExistence type="predicted"/>
<dbReference type="SUPFAM" id="SSF48403">
    <property type="entry name" value="Ankyrin repeat"/>
    <property type="match status" value="1"/>
</dbReference>
<dbReference type="InterPro" id="IPR036770">
    <property type="entry name" value="Ankyrin_rpt-contain_sf"/>
</dbReference>
<dbReference type="InterPro" id="IPR020683">
    <property type="entry name" value="DUF3447"/>
</dbReference>
<dbReference type="EMBL" id="JAPFFF010000001">
    <property type="protein sequence ID" value="KAK8898177.1"/>
    <property type="molecule type" value="Genomic_DNA"/>
</dbReference>
<organism evidence="2 3">
    <name type="scientific">Tritrichomonas musculus</name>
    <dbReference type="NCBI Taxonomy" id="1915356"/>
    <lineage>
        <taxon>Eukaryota</taxon>
        <taxon>Metamonada</taxon>
        <taxon>Parabasalia</taxon>
        <taxon>Tritrichomonadida</taxon>
        <taxon>Tritrichomonadidae</taxon>
        <taxon>Tritrichomonas</taxon>
    </lineage>
</organism>
<dbReference type="Proteomes" id="UP001470230">
    <property type="component" value="Unassembled WGS sequence"/>
</dbReference>
<reference evidence="2 3" key="1">
    <citation type="submission" date="2024-04" db="EMBL/GenBank/DDBJ databases">
        <title>Tritrichomonas musculus Genome.</title>
        <authorList>
            <person name="Alves-Ferreira E."/>
            <person name="Grigg M."/>
            <person name="Lorenzi H."/>
            <person name="Galac M."/>
        </authorList>
    </citation>
    <scope>NUCLEOTIDE SEQUENCE [LARGE SCALE GENOMIC DNA]</scope>
    <source>
        <strain evidence="2 3">EAF2021</strain>
    </source>
</reference>
<dbReference type="PANTHER" id="PTHR24159:SF5">
    <property type="entry name" value="ANK_REP_REGION DOMAIN-CONTAINING PROTEIN"/>
    <property type="match status" value="1"/>
</dbReference>